<feature type="transmembrane region" description="Helical" evidence="1">
    <location>
        <begin position="36"/>
        <end position="57"/>
    </location>
</feature>
<keyword evidence="1" id="KW-0812">Transmembrane</keyword>
<dbReference type="Proteomes" id="UP001205748">
    <property type="component" value="Unassembled WGS sequence"/>
</dbReference>
<dbReference type="Pfam" id="PF04892">
    <property type="entry name" value="VanZ"/>
    <property type="match status" value="1"/>
</dbReference>
<feature type="transmembrane region" description="Helical" evidence="1">
    <location>
        <begin position="103"/>
        <end position="122"/>
    </location>
</feature>
<protein>
    <submittedName>
        <fullName evidence="3">VanZ family protein</fullName>
    </submittedName>
</protein>
<dbReference type="InterPro" id="IPR006976">
    <property type="entry name" value="VanZ-like"/>
</dbReference>
<evidence type="ECO:0000313" key="4">
    <source>
        <dbReference type="Proteomes" id="UP001205748"/>
    </source>
</evidence>
<name>A0AAE3HE75_9FIRM</name>
<feature type="transmembrane region" description="Helical" evidence="1">
    <location>
        <begin position="134"/>
        <end position="152"/>
    </location>
</feature>
<dbReference type="EMBL" id="JANKAS010000005">
    <property type="protein sequence ID" value="MCR1898842.1"/>
    <property type="molecule type" value="Genomic_DNA"/>
</dbReference>
<sequence>MYFNLDIPVLFTIILLIYIIVDFIRKGKKNIVKRLVFYSFIFYMLNVFQVTTGGLNIPPYIENGYREYWKSFFQLVPFRFVIEWIEHYHIRGLDWFFWNSVKLSFYNFIMLFPLGVYLHLLFEVKSWKRALKHLFFTSLTIEVYQIIFSYTGLIMSRSFNVDDLILNTLGGMMGYFMYAIVKEKFLKRYAHFK</sequence>
<comment type="caution">
    <text evidence="3">The sequence shown here is derived from an EMBL/GenBank/DDBJ whole genome shotgun (WGS) entry which is preliminary data.</text>
</comment>
<feature type="domain" description="VanZ-like" evidence="2">
    <location>
        <begin position="40"/>
        <end position="181"/>
    </location>
</feature>
<evidence type="ECO:0000256" key="1">
    <source>
        <dbReference type="SAM" id="Phobius"/>
    </source>
</evidence>
<dbReference type="PANTHER" id="PTHR36834:SF1">
    <property type="entry name" value="INTEGRAL MEMBRANE PROTEIN"/>
    <property type="match status" value="1"/>
</dbReference>
<gene>
    <name evidence="3" type="ORF">NSA47_07570</name>
</gene>
<feature type="transmembrane region" description="Helical" evidence="1">
    <location>
        <begin position="164"/>
        <end position="181"/>
    </location>
</feature>
<keyword evidence="4" id="KW-1185">Reference proteome</keyword>
<dbReference type="PANTHER" id="PTHR36834">
    <property type="entry name" value="MEMBRANE PROTEIN-RELATED"/>
    <property type="match status" value="1"/>
</dbReference>
<reference evidence="3" key="1">
    <citation type="submission" date="2022-07" db="EMBL/GenBank/DDBJ databases">
        <title>Enhanced cultured diversity of the mouse gut microbiota enables custom-made synthetic communities.</title>
        <authorList>
            <person name="Afrizal A."/>
        </authorList>
    </citation>
    <scope>NUCLEOTIDE SEQUENCE</scope>
    <source>
        <strain evidence="3">DSM 28593</strain>
    </source>
</reference>
<accession>A0AAE3HE75</accession>
<evidence type="ECO:0000313" key="3">
    <source>
        <dbReference type="EMBL" id="MCR1898842.1"/>
    </source>
</evidence>
<dbReference type="InterPro" id="IPR053150">
    <property type="entry name" value="Teicoplanin_resist-assoc"/>
</dbReference>
<dbReference type="AlphaFoldDB" id="A0AAE3HE75"/>
<keyword evidence="1" id="KW-1133">Transmembrane helix</keyword>
<feature type="transmembrane region" description="Helical" evidence="1">
    <location>
        <begin position="6"/>
        <end position="24"/>
    </location>
</feature>
<keyword evidence="1" id="KW-0472">Membrane</keyword>
<proteinExistence type="predicted"/>
<evidence type="ECO:0000259" key="2">
    <source>
        <dbReference type="Pfam" id="PF04892"/>
    </source>
</evidence>
<organism evidence="3 4">
    <name type="scientific">Irregularibacter muris</name>
    <dbReference type="NCBI Taxonomy" id="1796619"/>
    <lineage>
        <taxon>Bacteria</taxon>
        <taxon>Bacillati</taxon>
        <taxon>Bacillota</taxon>
        <taxon>Clostridia</taxon>
        <taxon>Eubacteriales</taxon>
        <taxon>Eubacteriaceae</taxon>
        <taxon>Irregularibacter</taxon>
    </lineage>
</organism>